<reference evidence="1 2" key="1">
    <citation type="submission" date="2015-01" db="EMBL/GenBank/DDBJ databases">
        <title>Draft genome of the acidophilic iron oxidizer Acidithrix ferrooxidans strain Py-F3.</title>
        <authorList>
            <person name="Poehlein A."/>
            <person name="Eisen S."/>
            <person name="Schloemann M."/>
            <person name="Johnson B.D."/>
            <person name="Daniel R."/>
            <person name="Muehling M."/>
        </authorList>
    </citation>
    <scope>NUCLEOTIDE SEQUENCE [LARGE SCALE GENOMIC DNA]</scope>
    <source>
        <strain evidence="1 2">Py-F3</strain>
    </source>
</reference>
<organism evidence="1 2">
    <name type="scientific">Acidithrix ferrooxidans</name>
    <dbReference type="NCBI Taxonomy" id="1280514"/>
    <lineage>
        <taxon>Bacteria</taxon>
        <taxon>Bacillati</taxon>
        <taxon>Actinomycetota</taxon>
        <taxon>Acidimicrobiia</taxon>
        <taxon>Acidimicrobiales</taxon>
        <taxon>Acidimicrobiaceae</taxon>
        <taxon>Acidithrix</taxon>
    </lineage>
</organism>
<dbReference type="AlphaFoldDB" id="A0A0D8HKE7"/>
<comment type="caution">
    <text evidence="1">The sequence shown here is derived from an EMBL/GenBank/DDBJ whole genome shotgun (WGS) entry which is preliminary data.</text>
</comment>
<protein>
    <submittedName>
        <fullName evidence="1">Uncharacterized protein</fullName>
    </submittedName>
</protein>
<evidence type="ECO:0000313" key="1">
    <source>
        <dbReference type="EMBL" id="KJF17581.1"/>
    </source>
</evidence>
<sequence>MTSLHSSSMVRLFNGASHQLSQLRMRPWQNSLWSGMGAYEAGIVRSALLISPRGGLEVRAFGSFP</sequence>
<gene>
    <name evidence="1" type="ORF">AXFE_15680</name>
</gene>
<proteinExistence type="predicted"/>
<name>A0A0D8HKE7_9ACTN</name>
<dbReference type="EMBL" id="JXYS01000035">
    <property type="protein sequence ID" value="KJF17581.1"/>
    <property type="molecule type" value="Genomic_DNA"/>
</dbReference>
<dbReference type="Proteomes" id="UP000032360">
    <property type="component" value="Unassembled WGS sequence"/>
</dbReference>
<evidence type="ECO:0000313" key="2">
    <source>
        <dbReference type="Proteomes" id="UP000032360"/>
    </source>
</evidence>
<accession>A0A0D8HKE7</accession>
<keyword evidence="2" id="KW-1185">Reference proteome</keyword>